<evidence type="ECO:0000313" key="11">
    <source>
        <dbReference type="Proteomes" id="UP000284841"/>
    </source>
</evidence>
<sequence>MMKLQPRILELLNKRGIRTEEEIKEFLSDKPQKTYDPFLLLNMEAGVDFILSSIEENERICIYGDYDADGITSTSVLMEVLSKLTKNLTYYIPSRFEEGYGLNCEALKKIKANGVDLVITVDCGSVSCAEVEYAKEIGLKILVTDHHTITDKQADCLVINPMQPGCPYPFKHLAGVGVAFKLAQALAAETGLPKSVVNRTLDLVGIGTIGDIVPLVDENRTLAKYGIRAINVSQRLGLVKLMEGVSLDKGAVSSENISYIIVPHLNASGRMENAGIAAGLMMGNDQEKVSQGVNKLIACNTERKKIQSDTFEICKSLVEERYKDDYFLVLDLEDAHEGITGIVAGKIKETYNKPAVIVTPTGEDCLKGTGRSIEGVNIYDLLKENDSLFERFGGHAAACGFTMKRQNLSTLRENLNRSMERLLKENPALFNQRRKADMILSAADVNLELIEEMKLLEPFGCDNPQPLVQVSLVPEALRRMGTNGQYTKFNGRLDDGRELQCVIFKDASEYDEILQRNQKISIIGTLGCQSWNGRQYMQITVLGAEE</sequence>
<dbReference type="AlphaFoldDB" id="A0A415DYM1"/>
<dbReference type="InterPro" id="IPR004610">
    <property type="entry name" value="RecJ"/>
</dbReference>
<organism evidence="10 11">
    <name type="scientific">Emergencia timonensis</name>
    <dbReference type="NCBI Taxonomy" id="1776384"/>
    <lineage>
        <taxon>Bacteria</taxon>
        <taxon>Bacillati</taxon>
        <taxon>Bacillota</taxon>
        <taxon>Clostridia</taxon>
        <taxon>Peptostreptococcales</taxon>
        <taxon>Anaerovoracaceae</taxon>
        <taxon>Emergencia</taxon>
    </lineage>
</organism>
<protein>
    <recommendedName>
        <fullName evidence="2">Single-stranded-DNA-specific exonuclease RecJ</fullName>
    </recommendedName>
</protein>
<accession>A0A415DYM1</accession>
<evidence type="ECO:0000313" key="10">
    <source>
        <dbReference type="EMBL" id="RHJ85964.1"/>
    </source>
</evidence>
<dbReference type="InterPro" id="IPR041122">
    <property type="entry name" value="RecJ_OB"/>
</dbReference>
<keyword evidence="4" id="KW-0378">Hydrolase</keyword>
<dbReference type="Pfam" id="PF17768">
    <property type="entry name" value="RecJ_OB"/>
    <property type="match status" value="1"/>
</dbReference>
<comment type="caution">
    <text evidence="10">The sequence shown here is derived from an EMBL/GenBank/DDBJ whole genome shotgun (WGS) entry which is preliminary data.</text>
</comment>
<gene>
    <name evidence="10" type="primary">recJ</name>
    <name evidence="10" type="ORF">DW099_14070</name>
</gene>
<dbReference type="STRING" id="1776384.GCA_900086585_01792"/>
<dbReference type="InterPro" id="IPR003156">
    <property type="entry name" value="DHHA1_dom"/>
</dbReference>
<evidence type="ECO:0000256" key="3">
    <source>
        <dbReference type="ARBA" id="ARBA00022722"/>
    </source>
</evidence>
<dbReference type="InterPro" id="IPR038763">
    <property type="entry name" value="DHH_sf"/>
</dbReference>
<dbReference type="Pfam" id="PF01368">
    <property type="entry name" value="DHH"/>
    <property type="match status" value="1"/>
</dbReference>
<keyword evidence="11" id="KW-1185">Reference proteome</keyword>
<dbReference type="SUPFAM" id="SSF64182">
    <property type="entry name" value="DHH phosphoesterases"/>
    <property type="match status" value="1"/>
</dbReference>
<dbReference type="GO" id="GO:0008409">
    <property type="term" value="F:5'-3' exonuclease activity"/>
    <property type="evidence" value="ECO:0007669"/>
    <property type="project" value="InterPro"/>
</dbReference>
<keyword evidence="3" id="KW-0540">Nuclease</keyword>
<dbReference type="InterPro" id="IPR001667">
    <property type="entry name" value="DDH_dom"/>
</dbReference>
<dbReference type="GO" id="GO:0006310">
    <property type="term" value="P:DNA recombination"/>
    <property type="evidence" value="ECO:0007669"/>
    <property type="project" value="InterPro"/>
</dbReference>
<feature type="domain" description="DHHA1" evidence="8">
    <location>
        <begin position="325"/>
        <end position="419"/>
    </location>
</feature>
<dbReference type="OrthoDB" id="9809852at2"/>
<dbReference type="InterPro" id="IPR051673">
    <property type="entry name" value="SSDNA_exonuclease_RecJ"/>
</dbReference>
<dbReference type="RefSeq" id="WP_118336109.1">
    <property type="nucleotide sequence ID" value="NZ_AP025567.1"/>
</dbReference>
<dbReference type="Proteomes" id="UP000284841">
    <property type="component" value="Unassembled WGS sequence"/>
</dbReference>
<dbReference type="GO" id="GO:0006281">
    <property type="term" value="P:DNA repair"/>
    <property type="evidence" value="ECO:0007669"/>
    <property type="project" value="InterPro"/>
</dbReference>
<reference evidence="10 11" key="1">
    <citation type="submission" date="2018-08" db="EMBL/GenBank/DDBJ databases">
        <title>A genome reference for cultivated species of the human gut microbiota.</title>
        <authorList>
            <person name="Zou Y."/>
            <person name="Xue W."/>
            <person name="Luo G."/>
        </authorList>
    </citation>
    <scope>NUCLEOTIDE SEQUENCE [LARGE SCALE GENOMIC DNA]</scope>
    <source>
        <strain evidence="10 11">AM07-24</strain>
    </source>
</reference>
<name>A0A415DYM1_9FIRM</name>
<comment type="similarity">
    <text evidence="1">Belongs to the RecJ family.</text>
</comment>
<dbReference type="PANTHER" id="PTHR30255">
    <property type="entry name" value="SINGLE-STRANDED-DNA-SPECIFIC EXONUCLEASE RECJ"/>
    <property type="match status" value="1"/>
</dbReference>
<dbReference type="GO" id="GO:0003676">
    <property type="term" value="F:nucleic acid binding"/>
    <property type="evidence" value="ECO:0007669"/>
    <property type="project" value="InterPro"/>
</dbReference>
<evidence type="ECO:0000256" key="1">
    <source>
        <dbReference type="ARBA" id="ARBA00005915"/>
    </source>
</evidence>
<proteinExistence type="inferred from homology"/>
<evidence type="ECO:0000259" key="7">
    <source>
        <dbReference type="Pfam" id="PF01368"/>
    </source>
</evidence>
<evidence type="ECO:0000256" key="5">
    <source>
        <dbReference type="ARBA" id="ARBA00022839"/>
    </source>
</evidence>
<evidence type="ECO:0000259" key="8">
    <source>
        <dbReference type="Pfam" id="PF02272"/>
    </source>
</evidence>
<evidence type="ECO:0000256" key="6">
    <source>
        <dbReference type="SAM" id="Coils"/>
    </source>
</evidence>
<feature type="domain" description="DDH" evidence="7">
    <location>
        <begin position="59"/>
        <end position="208"/>
    </location>
</feature>
<dbReference type="PANTHER" id="PTHR30255:SF2">
    <property type="entry name" value="SINGLE-STRANDED-DNA-SPECIFIC EXONUCLEASE RECJ"/>
    <property type="match status" value="1"/>
</dbReference>
<dbReference type="NCBIfam" id="TIGR00644">
    <property type="entry name" value="recJ"/>
    <property type="match status" value="1"/>
</dbReference>
<keyword evidence="5 10" id="KW-0269">Exonuclease</keyword>
<dbReference type="Gene3D" id="3.10.310.30">
    <property type="match status" value="1"/>
</dbReference>
<feature type="coiled-coil region" evidence="6">
    <location>
        <begin position="405"/>
        <end position="432"/>
    </location>
</feature>
<dbReference type="EMBL" id="QRMS01000004">
    <property type="protein sequence ID" value="RHJ85964.1"/>
    <property type="molecule type" value="Genomic_DNA"/>
</dbReference>
<evidence type="ECO:0000256" key="4">
    <source>
        <dbReference type="ARBA" id="ARBA00022801"/>
    </source>
</evidence>
<dbReference type="Pfam" id="PF02272">
    <property type="entry name" value="DHHA1"/>
    <property type="match status" value="1"/>
</dbReference>
<keyword evidence="6" id="KW-0175">Coiled coil</keyword>
<feature type="domain" description="RecJ OB" evidence="9">
    <location>
        <begin position="437"/>
        <end position="541"/>
    </location>
</feature>
<evidence type="ECO:0000256" key="2">
    <source>
        <dbReference type="ARBA" id="ARBA00019841"/>
    </source>
</evidence>
<evidence type="ECO:0000259" key="9">
    <source>
        <dbReference type="Pfam" id="PF17768"/>
    </source>
</evidence>
<dbReference type="Gene3D" id="3.90.1640.30">
    <property type="match status" value="1"/>
</dbReference>